<dbReference type="InterPro" id="IPR012967">
    <property type="entry name" value="COMT_dimerisation"/>
</dbReference>
<keyword evidence="7" id="KW-1185">Reference proteome</keyword>
<reference evidence="6" key="1">
    <citation type="submission" date="2023-06" db="EMBL/GenBank/DDBJ databases">
        <title>Conoideocrella luteorostrata (Hypocreales: Clavicipitaceae), a potential biocontrol fungus for elongate hemlock scale in United States Christmas tree production areas.</title>
        <authorList>
            <person name="Barrett H."/>
            <person name="Lovett B."/>
            <person name="Macias A.M."/>
            <person name="Stajich J.E."/>
            <person name="Kasson M.T."/>
        </authorList>
    </citation>
    <scope>NUCLEOTIDE SEQUENCE</scope>
    <source>
        <strain evidence="6">ARSEF 14590</strain>
    </source>
</reference>
<name>A0AAJ0FYI1_9HYPO</name>
<dbReference type="InterPro" id="IPR016461">
    <property type="entry name" value="COMT-like"/>
</dbReference>
<dbReference type="PROSITE" id="PS51683">
    <property type="entry name" value="SAM_OMT_II"/>
    <property type="match status" value="1"/>
</dbReference>
<dbReference type="InterPro" id="IPR036388">
    <property type="entry name" value="WH-like_DNA-bd_sf"/>
</dbReference>
<evidence type="ECO:0000259" key="4">
    <source>
        <dbReference type="Pfam" id="PF00891"/>
    </source>
</evidence>
<dbReference type="Gene3D" id="1.10.10.10">
    <property type="entry name" value="Winged helix-like DNA-binding domain superfamily/Winged helix DNA-binding domain"/>
    <property type="match status" value="1"/>
</dbReference>
<feature type="domain" description="O-methyltransferase C-terminal" evidence="4">
    <location>
        <begin position="226"/>
        <end position="394"/>
    </location>
</feature>
<comment type="caution">
    <text evidence="6">The sequence shown here is derived from an EMBL/GenBank/DDBJ whole genome shotgun (WGS) entry which is preliminary data.</text>
</comment>
<keyword evidence="2" id="KW-0808">Transferase</keyword>
<evidence type="ECO:0000256" key="3">
    <source>
        <dbReference type="ARBA" id="ARBA00022691"/>
    </source>
</evidence>
<evidence type="ECO:0008006" key="8">
    <source>
        <dbReference type="Google" id="ProtNLM"/>
    </source>
</evidence>
<organism evidence="6 7">
    <name type="scientific">Conoideocrella luteorostrata</name>
    <dbReference type="NCBI Taxonomy" id="1105319"/>
    <lineage>
        <taxon>Eukaryota</taxon>
        <taxon>Fungi</taxon>
        <taxon>Dikarya</taxon>
        <taxon>Ascomycota</taxon>
        <taxon>Pezizomycotina</taxon>
        <taxon>Sordariomycetes</taxon>
        <taxon>Hypocreomycetidae</taxon>
        <taxon>Hypocreales</taxon>
        <taxon>Clavicipitaceae</taxon>
        <taxon>Conoideocrella</taxon>
    </lineage>
</organism>
<gene>
    <name evidence="6" type="ORF">QQS21_008659</name>
</gene>
<dbReference type="InterPro" id="IPR036390">
    <property type="entry name" value="WH_DNA-bd_sf"/>
</dbReference>
<dbReference type="GO" id="GO:0008171">
    <property type="term" value="F:O-methyltransferase activity"/>
    <property type="evidence" value="ECO:0007669"/>
    <property type="project" value="InterPro"/>
</dbReference>
<dbReference type="Pfam" id="PF08100">
    <property type="entry name" value="Dimerisation"/>
    <property type="match status" value="1"/>
</dbReference>
<dbReference type="SUPFAM" id="SSF46785">
    <property type="entry name" value="Winged helix' DNA-binding domain"/>
    <property type="match status" value="1"/>
</dbReference>
<dbReference type="InterPro" id="IPR029063">
    <property type="entry name" value="SAM-dependent_MTases_sf"/>
</dbReference>
<sequence>MPSLTSMAEAILAQAKKIDAYLEAQGSSYPSFEEDTLDELPDKLQNERWALANSANELKQLVRGAEARVTDTAMSWTDVLALTVVYHYNLADAVPLDGSASYAQIAAASGLKEDFCRRFLRIAMSNYVFNEDQTTRHVLHTASSRRLVTETGLRDLLGLELEDIAPASSKLIEVWEKYGQDAAEPSRSAFSLHNESDKPAYAILASQPERARRFGGAMGFLTKGESWNLSHLLAAFDWATIDKPGAQIVDVGGGIGTVSKFLAQHTKDVRFVVQDLAHVISQMPPQPTHQLEHRVRFVEHDFFTPQHADSVPTAFVLRYILHNWSDQYVVKILNNLVPAMRRGSKVLIWEHVLEDLPVTDLTGRVGFQGDAIMATVFNGKERTAAEFKHLFKQADSRYVVDAVRCPQGSAMSMVEVGWTG</sequence>
<evidence type="ECO:0000313" key="6">
    <source>
        <dbReference type="EMBL" id="KAK2593655.1"/>
    </source>
</evidence>
<dbReference type="GO" id="GO:0032259">
    <property type="term" value="P:methylation"/>
    <property type="evidence" value="ECO:0007669"/>
    <property type="project" value="UniProtKB-KW"/>
</dbReference>
<dbReference type="EMBL" id="JASWJB010000202">
    <property type="protein sequence ID" value="KAK2593655.1"/>
    <property type="molecule type" value="Genomic_DNA"/>
</dbReference>
<dbReference type="SUPFAM" id="SSF53335">
    <property type="entry name" value="S-adenosyl-L-methionine-dependent methyltransferases"/>
    <property type="match status" value="1"/>
</dbReference>
<evidence type="ECO:0000256" key="2">
    <source>
        <dbReference type="ARBA" id="ARBA00022679"/>
    </source>
</evidence>
<dbReference type="InterPro" id="IPR001077">
    <property type="entry name" value="COMT_C"/>
</dbReference>
<dbReference type="AlphaFoldDB" id="A0AAJ0FYI1"/>
<protein>
    <recommendedName>
        <fullName evidence="8">S-adenosyl-L-methionine-dependent methyltransferase</fullName>
    </recommendedName>
</protein>
<proteinExistence type="predicted"/>
<dbReference type="PANTHER" id="PTHR43712">
    <property type="entry name" value="PUTATIVE (AFU_ORTHOLOGUE AFUA_4G14580)-RELATED"/>
    <property type="match status" value="1"/>
</dbReference>
<keyword evidence="1" id="KW-0489">Methyltransferase</keyword>
<accession>A0AAJ0FYI1</accession>
<evidence type="ECO:0000313" key="7">
    <source>
        <dbReference type="Proteomes" id="UP001251528"/>
    </source>
</evidence>
<feature type="domain" description="O-methyltransferase dimerisation" evidence="5">
    <location>
        <begin position="81"/>
        <end position="149"/>
    </location>
</feature>
<keyword evidence="3" id="KW-0949">S-adenosyl-L-methionine</keyword>
<evidence type="ECO:0000256" key="1">
    <source>
        <dbReference type="ARBA" id="ARBA00022603"/>
    </source>
</evidence>
<dbReference type="Gene3D" id="3.40.50.150">
    <property type="entry name" value="Vaccinia Virus protein VP39"/>
    <property type="match status" value="1"/>
</dbReference>
<dbReference type="Proteomes" id="UP001251528">
    <property type="component" value="Unassembled WGS sequence"/>
</dbReference>
<dbReference type="Pfam" id="PF00891">
    <property type="entry name" value="Methyltransf_2"/>
    <property type="match status" value="1"/>
</dbReference>
<dbReference type="PANTHER" id="PTHR43712:SF5">
    <property type="entry name" value="O-METHYLTRANSFERASE ASQN-RELATED"/>
    <property type="match status" value="1"/>
</dbReference>
<evidence type="ECO:0000259" key="5">
    <source>
        <dbReference type="Pfam" id="PF08100"/>
    </source>
</evidence>